<reference evidence="1 2" key="1">
    <citation type="journal article" date="2011" name="J. Bacteriol.">
        <title>Complete genome sequence of Polymorphum gilvum SL003B-26A1T, a crude oil-degrading bacterium from oil-polluted saline soil.</title>
        <authorList>
            <person name="Li S.G."/>
            <person name="Tang Y.Q."/>
            <person name="Nie Y."/>
            <person name="Cai M."/>
            <person name="Wu X.L."/>
        </authorList>
    </citation>
    <scope>NUCLEOTIDE SEQUENCE [LARGE SCALE GENOMIC DNA]</scope>
    <source>
        <strain evidence="2">LMG 25793 / CGMCC 1.9160 / SL003B-26A1</strain>
    </source>
</reference>
<dbReference type="KEGG" id="pgv:SL003B_0632"/>
<gene>
    <name evidence="1" type="ordered locus">SL003B_0632</name>
</gene>
<keyword evidence="2" id="KW-1185">Reference proteome</keyword>
<dbReference type="AlphaFoldDB" id="F2IUL0"/>
<dbReference type="OrthoDB" id="9930993at2"/>
<sequence length="119" mass="13974">MSVTVSEKEIVFPSDYWQRQHYYRLDAEGRAKVDVKDTLNRLSSNRKKSIRQEMEQAPISIHPDWVSFLWDEIQEYRGMMPENEEDAAELEIALTRIVLKAMAEERVTDPSRLAMTVLD</sequence>
<dbReference type="EMBL" id="CP002568">
    <property type="protein sequence ID" value="ADZ69065.1"/>
    <property type="molecule type" value="Genomic_DNA"/>
</dbReference>
<proteinExistence type="predicted"/>
<evidence type="ECO:0000313" key="2">
    <source>
        <dbReference type="Proteomes" id="UP000008130"/>
    </source>
</evidence>
<accession>F2IUL0</accession>
<dbReference type="RefSeq" id="WP_013651389.1">
    <property type="nucleotide sequence ID" value="NC_015259.1"/>
</dbReference>
<dbReference type="HOGENOM" id="CLU_2059210_0_0_5"/>
<name>F2IUL0_POLGS</name>
<evidence type="ECO:0000313" key="1">
    <source>
        <dbReference type="EMBL" id="ADZ69065.1"/>
    </source>
</evidence>
<organism evidence="1 2">
    <name type="scientific">Polymorphum gilvum (strain LMG 25793 / CGMCC 1.9160 / SL003B-26A1)</name>
    <dbReference type="NCBI Taxonomy" id="991905"/>
    <lineage>
        <taxon>Bacteria</taxon>
        <taxon>Pseudomonadati</taxon>
        <taxon>Pseudomonadota</taxon>
        <taxon>Alphaproteobacteria</taxon>
        <taxon>Rhodobacterales</taxon>
        <taxon>Paracoccaceae</taxon>
        <taxon>Polymorphum</taxon>
    </lineage>
</organism>
<dbReference type="Proteomes" id="UP000008130">
    <property type="component" value="Chromosome"/>
</dbReference>
<protein>
    <submittedName>
        <fullName evidence="1">Uncharacterized protein</fullName>
    </submittedName>
</protein>